<dbReference type="PRINTS" id="PR00368">
    <property type="entry name" value="FADPNR"/>
</dbReference>
<name>F4LNI0_TREBD</name>
<comment type="cofactor">
    <cofactor evidence="6">
        <name>FAD</name>
        <dbReference type="ChEBI" id="CHEBI:57692"/>
    </cofactor>
    <text evidence="6">Binds 1 FAD per subunit.</text>
</comment>
<dbReference type="Pfam" id="PF07992">
    <property type="entry name" value="Pyr_redox_2"/>
    <property type="match status" value="1"/>
</dbReference>
<dbReference type="SUPFAM" id="SSF55424">
    <property type="entry name" value="FAD/NAD-linked reductases, dimerisation (C-terminal) domain"/>
    <property type="match status" value="1"/>
</dbReference>
<feature type="domain" description="Pyridine nucleotide-disulphide oxidoreductase dimerisation" evidence="8">
    <location>
        <begin position="346"/>
        <end position="453"/>
    </location>
</feature>
<dbReference type="PRINTS" id="PR00411">
    <property type="entry name" value="PNDRDTASEI"/>
</dbReference>
<sequence>MKHFDSVIIGFGKAGKTLAAALAAAGKSVALIERSPAMYGGTCINVACIPTKALEYNARLSAAAADAHDTFERKAARYRTAVAEKRVLTAMLRQKNLEKLQNAGVTVLTGTASFISETGVSVALNGGGTETLEADTIVINTGSLPFVPPIEGLNGNRFVHTSESLMELDELPARMIVIGGGYIGMEFASLYANFGTEVTVVQDGAEFLPREDAQISAAVRQHLENRGVKIIAGARILSVREDGEHALVTVQTENGQQELGAEAVLVATGRRPNLEALHPEAAGIELTERGAVKTDEHLRTSVPHIFAAGDVAGGLQFTYISLDDSRILKSQLLGTADRTTKNRGAVPYSVFMDPPLSRVGLTEAEARAAGYDVAIASLPAAAVPKAHILKQSAGLLKAVVDSRTGLILGAHLFCAESHEMINLVKLAIDAKLPYTQLRDGIFTHPTMSEALNDLFAALP</sequence>
<dbReference type="PANTHER" id="PTHR43014:SF4">
    <property type="entry name" value="PYRIDINE NUCLEOTIDE-DISULFIDE OXIDOREDUCTASE RCLA-RELATED"/>
    <property type="match status" value="1"/>
</dbReference>
<feature type="binding site" evidence="6">
    <location>
        <begin position="179"/>
        <end position="186"/>
    </location>
    <ligand>
        <name>NAD(+)</name>
        <dbReference type="ChEBI" id="CHEBI:57540"/>
    </ligand>
</feature>
<dbReference type="PANTHER" id="PTHR43014">
    <property type="entry name" value="MERCURIC REDUCTASE"/>
    <property type="match status" value="1"/>
</dbReference>
<dbReference type="OrthoDB" id="9807946at2"/>
<evidence type="ECO:0000256" key="1">
    <source>
        <dbReference type="ARBA" id="ARBA00007532"/>
    </source>
</evidence>
<feature type="active site" description="Proton acceptor" evidence="5">
    <location>
        <position position="444"/>
    </location>
</feature>
<feature type="binding site" evidence="6">
    <location>
        <position position="52"/>
    </location>
    <ligand>
        <name>FAD</name>
        <dbReference type="ChEBI" id="CHEBI:57692"/>
    </ligand>
</feature>
<feature type="binding site" evidence="6">
    <location>
        <position position="269"/>
    </location>
    <ligand>
        <name>NAD(+)</name>
        <dbReference type="ChEBI" id="CHEBI:57540"/>
    </ligand>
</feature>
<keyword evidence="6" id="KW-0547">Nucleotide-binding</keyword>
<keyword evidence="4 10" id="KW-0560">Oxidoreductase</keyword>
<accession>F4LNI0</accession>
<feature type="binding site" evidence="6">
    <location>
        <position position="310"/>
    </location>
    <ligand>
        <name>FAD</name>
        <dbReference type="ChEBI" id="CHEBI:57692"/>
    </ligand>
</feature>
<dbReference type="AlphaFoldDB" id="F4LNI0"/>
<comment type="similarity">
    <text evidence="1">Belongs to the class-I pyridine nucleotide-disulfide oxidoreductase family.</text>
</comment>
<organism evidence="10 11">
    <name type="scientific">Treponema brennaborense (strain DSM 12168 / CIP 105900 / DD5/3)</name>
    <dbReference type="NCBI Taxonomy" id="906968"/>
    <lineage>
        <taxon>Bacteria</taxon>
        <taxon>Pseudomonadati</taxon>
        <taxon>Spirochaetota</taxon>
        <taxon>Spirochaetia</taxon>
        <taxon>Spirochaetales</taxon>
        <taxon>Treponemataceae</taxon>
        <taxon>Treponema</taxon>
    </lineage>
</organism>
<dbReference type="FunFam" id="3.30.390.30:FF:000001">
    <property type="entry name" value="Dihydrolipoyl dehydrogenase"/>
    <property type="match status" value="1"/>
</dbReference>
<evidence type="ECO:0000256" key="4">
    <source>
        <dbReference type="ARBA" id="ARBA00023002"/>
    </source>
</evidence>
<dbReference type="GO" id="GO:0050660">
    <property type="term" value="F:flavin adenine dinucleotide binding"/>
    <property type="evidence" value="ECO:0007669"/>
    <property type="project" value="TreeGrafter"/>
</dbReference>
<dbReference type="InterPro" id="IPR036188">
    <property type="entry name" value="FAD/NAD-bd_sf"/>
</dbReference>
<dbReference type="SUPFAM" id="SSF51905">
    <property type="entry name" value="FAD/NAD(P)-binding domain"/>
    <property type="match status" value="1"/>
</dbReference>
<keyword evidence="11" id="KW-1185">Reference proteome</keyword>
<dbReference type="InterPro" id="IPR001100">
    <property type="entry name" value="Pyr_nuc-diS_OxRdtase"/>
</dbReference>
<dbReference type="InterPro" id="IPR004099">
    <property type="entry name" value="Pyr_nucl-diS_OxRdtase_dimer"/>
</dbReference>
<evidence type="ECO:0000256" key="2">
    <source>
        <dbReference type="ARBA" id="ARBA00022630"/>
    </source>
</evidence>
<evidence type="ECO:0000259" key="8">
    <source>
        <dbReference type="Pfam" id="PF02852"/>
    </source>
</evidence>
<dbReference type="Gene3D" id="3.30.390.30">
    <property type="match status" value="1"/>
</dbReference>
<protein>
    <submittedName>
        <fullName evidence="10">Dihydrolipoyl dehydrogenase</fullName>
        <ecNumber evidence="10">1.8.1.4</ecNumber>
    </submittedName>
</protein>
<dbReference type="RefSeq" id="WP_013757553.1">
    <property type="nucleotide sequence ID" value="NC_015500.1"/>
</dbReference>
<keyword evidence="2" id="KW-0285">Flavoprotein</keyword>
<dbReference type="eggNOG" id="COG1249">
    <property type="taxonomic scope" value="Bacteria"/>
</dbReference>
<dbReference type="Proteomes" id="UP000006546">
    <property type="component" value="Chromosome"/>
</dbReference>
<proteinExistence type="inferred from homology"/>
<evidence type="ECO:0000313" key="10">
    <source>
        <dbReference type="EMBL" id="AEE15834.1"/>
    </source>
</evidence>
<feature type="domain" description="FAD/NAD(P)-binding" evidence="9">
    <location>
        <begin position="5"/>
        <end position="319"/>
    </location>
</feature>
<reference evidence="11" key="1">
    <citation type="submission" date="2011-04" db="EMBL/GenBank/DDBJ databases">
        <title>The complete genome of Treponema brennaborense DSM 12168.</title>
        <authorList>
            <person name="Lucas S."/>
            <person name="Han J."/>
            <person name="Lapidus A."/>
            <person name="Bruce D."/>
            <person name="Goodwin L."/>
            <person name="Pitluck S."/>
            <person name="Peters L."/>
            <person name="Kyrpides N."/>
            <person name="Mavromatis K."/>
            <person name="Ivanova N."/>
            <person name="Mikhailova N."/>
            <person name="Pagani I."/>
            <person name="Teshima H."/>
            <person name="Detter J.C."/>
            <person name="Tapia R."/>
            <person name="Han C."/>
            <person name="Land M."/>
            <person name="Hauser L."/>
            <person name="Markowitz V."/>
            <person name="Cheng J.-F."/>
            <person name="Hugenholtz P."/>
            <person name="Woyke T."/>
            <person name="Wu D."/>
            <person name="Gronow S."/>
            <person name="Wellnitz S."/>
            <person name="Brambilla E."/>
            <person name="Klenk H.-P."/>
            <person name="Eisen J.A."/>
        </authorList>
    </citation>
    <scope>NUCLEOTIDE SEQUENCE [LARGE SCALE GENOMIC DNA]</scope>
    <source>
        <strain evidence="11">DSM 12168 / CIP 105900 / DD5/3</strain>
    </source>
</reference>
<evidence type="ECO:0000256" key="6">
    <source>
        <dbReference type="PIRSR" id="PIRSR000350-3"/>
    </source>
</evidence>
<keyword evidence="6" id="KW-0520">NAD</keyword>
<dbReference type="EC" id="1.8.1.4" evidence="10"/>
<feature type="disulfide bond" description="Redox-active" evidence="7">
    <location>
        <begin position="43"/>
        <end position="48"/>
    </location>
</feature>
<evidence type="ECO:0000256" key="7">
    <source>
        <dbReference type="PIRSR" id="PIRSR000350-4"/>
    </source>
</evidence>
<evidence type="ECO:0000256" key="5">
    <source>
        <dbReference type="PIRSR" id="PIRSR000350-2"/>
    </source>
</evidence>
<dbReference type="InterPro" id="IPR016156">
    <property type="entry name" value="FAD/NAD-linked_Rdtase_dimer_sf"/>
</dbReference>
<feature type="binding site" evidence="6">
    <location>
        <begin position="141"/>
        <end position="143"/>
    </location>
    <ligand>
        <name>FAD</name>
        <dbReference type="ChEBI" id="CHEBI:57692"/>
    </ligand>
</feature>
<dbReference type="Gene3D" id="3.50.50.60">
    <property type="entry name" value="FAD/NAD(P)-binding domain"/>
    <property type="match status" value="2"/>
</dbReference>
<dbReference type="GO" id="GO:0004148">
    <property type="term" value="F:dihydrolipoyl dehydrogenase (NADH) activity"/>
    <property type="evidence" value="ECO:0007669"/>
    <property type="project" value="UniProtKB-EC"/>
</dbReference>
<evidence type="ECO:0000259" key="9">
    <source>
        <dbReference type="Pfam" id="PF07992"/>
    </source>
</evidence>
<dbReference type="STRING" id="906968.Trebr_0387"/>
<gene>
    <name evidence="10" type="ordered locus">Trebr_0387</name>
</gene>
<keyword evidence="3 6" id="KW-0274">FAD</keyword>
<dbReference type="HOGENOM" id="CLU_016755_1_2_12"/>
<dbReference type="GO" id="GO:0003955">
    <property type="term" value="F:NAD(P)H dehydrogenase (quinone) activity"/>
    <property type="evidence" value="ECO:0007669"/>
    <property type="project" value="TreeGrafter"/>
</dbReference>
<dbReference type="EMBL" id="CP002696">
    <property type="protein sequence ID" value="AEE15834.1"/>
    <property type="molecule type" value="Genomic_DNA"/>
</dbReference>
<dbReference type="PIRSF" id="PIRSF000350">
    <property type="entry name" value="Mercury_reductase_MerA"/>
    <property type="match status" value="1"/>
</dbReference>
<dbReference type="InterPro" id="IPR023753">
    <property type="entry name" value="FAD/NAD-binding_dom"/>
</dbReference>
<evidence type="ECO:0000256" key="3">
    <source>
        <dbReference type="ARBA" id="ARBA00022827"/>
    </source>
</evidence>
<dbReference type="Pfam" id="PF02852">
    <property type="entry name" value="Pyr_redox_dim"/>
    <property type="match status" value="1"/>
</dbReference>
<evidence type="ECO:0000313" key="11">
    <source>
        <dbReference type="Proteomes" id="UP000006546"/>
    </source>
</evidence>
<dbReference type="KEGG" id="tbe:Trebr_0387"/>